<feature type="domain" description="F5/8 type C" evidence="2">
    <location>
        <begin position="73"/>
        <end position="224"/>
    </location>
</feature>
<dbReference type="SMART" id="SM00231">
    <property type="entry name" value="FA58C"/>
    <property type="match status" value="1"/>
</dbReference>
<evidence type="ECO:0000256" key="1">
    <source>
        <dbReference type="SAM" id="SignalP"/>
    </source>
</evidence>
<dbReference type="EMBL" id="JAIZAY010000018">
    <property type="protein sequence ID" value="KAJ8024723.1"/>
    <property type="molecule type" value="Genomic_DNA"/>
</dbReference>
<protein>
    <submittedName>
        <fullName evidence="3">Carboxypeptidase X1</fullName>
    </submittedName>
</protein>
<feature type="signal peptide" evidence="1">
    <location>
        <begin position="1"/>
        <end position="20"/>
    </location>
</feature>
<feature type="domain" description="F5/8 type C" evidence="2">
    <location>
        <begin position="743"/>
        <end position="888"/>
    </location>
</feature>
<dbReference type="Gene3D" id="2.60.120.260">
    <property type="entry name" value="Galactose-binding domain-like"/>
    <property type="match status" value="4"/>
</dbReference>
<dbReference type="GO" id="GO:0004180">
    <property type="term" value="F:carboxypeptidase activity"/>
    <property type="evidence" value="ECO:0007669"/>
    <property type="project" value="UniProtKB-KW"/>
</dbReference>
<keyword evidence="4" id="KW-1185">Reference proteome</keyword>
<dbReference type="PROSITE" id="PS50022">
    <property type="entry name" value="FA58C_3"/>
    <property type="match status" value="2"/>
</dbReference>
<dbReference type="FunFam" id="2.60.120.260:FF:000016">
    <property type="entry name" value="Contactin-associated protein-like 4 isoform 1"/>
    <property type="match status" value="1"/>
</dbReference>
<sequence length="1052" mass="118903">MKFWTGLLVLVLLASLPVGAKVITLTSFYEKIASMFSESCPHQSPSEGLDLFKNELQECYEGKAIPEPEELKLTGVPLGLDGDVPDEDLYASSYRDDYSYPGRGRLNAIKEGDFNGAWCSEVNNDLQFFQVDIGAVSIVTAILTQGDNDELNWVQSYTLEISMDGFHWGCVFGSDGRVKVFVANKDSDSVKINVMHPFIVTRYIRIIPKSWTGHICLRAEIYVKERKPREVDDTGPLTDVEAEVLEVHPKNAKSLIIKNDPSQVDTGVLPELYVDQHAAPYKSISFEHLKVMPDLYQVQPDVEAEVLEVHPKNAKSLIIKNDPSQVDTGVLPELYVDQHAAPYKSISFEHLKVMPDLYQVQPGGVGRKPLRPNIKLDPLYIAGGGAVVDRTIAPGPYGIPLEVSTDYGPSPFPIEFEWCPPDGRYEANMYVEVAFSYPVSIRKFSTRAHQHSLEWVSAYKVEFLHPKLQEWVSLQGKDRETIRIDGNSDSIGPRDHIYRPSIYTSRFRMYILDWNIKPCMTVQLYMNAEPREAPQIVTGPVYKDSFIWWAWEEQKPEKDYIQEAYFKDELILKAFEFETGSTIEGYKLQYLNYHGEWVDIFGDETTELSNGDVLDVDGIVARGLRIIVLSWSGERLYAEVKLEVQTETDNDIEILDILELSSHYLYYQWEDFNPVSWSAIIFSFKDITQVTRIETRGIHGAWVSSYHLECRTHFANSGLEVVLSGNTNDKDIVEHIFSEAMFCKYVLITPVVTDRIGMDIYIYTDRELEDASAEISVPGSNRGNTAGKWSPATFGDIPYIQFDSDHHITPTSITLKAAEGSSIESFHIQKSSDGNTFEPLLDGNGDNEVFWLGRTNFERRFDALGLRLFPRLKNQNGNIGFEWDISFLSEKSVNIVPQLYPGEDSSGPESGPIDRSIKGPRGFLQGEYISGGREAGNHITQVSFVEKPEIVSRIQLKQVGSTSGTFNLMYITDTSEDFIPYITEEGQDISADDAGTWINLEDRLIRELKIILYKDAGQDVRYEYKIELLGDIGEFSTSLAFDSEAAETSEEQ</sequence>
<dbReference type="OrthoDB" id="2121828at2759"/>
<evidence type="ECO:0000313" key="4">
    <source>
        <dbReference type="Proteomes" id="UP001152320"/>
    </source>
</evidence>
<evidence type="ECO:0000313" key="3">
    <source>
        <dbReference type="EMBL" id="KAJ8024723.1"/>
    </source>
</evidence>
<reference evidence="3" key="1">
    <citation type="submission" date="2021-10" db="EMBL/GenBank/DDBJ databases">
        <title>Tropical sea cucumber genome reveals ecological adaptation and Cuvierian tubules defense mechanism.</title>
        <authorList>
            <person name="Chen T."/>
        </authorList>
    </citation>
    <scope>NUCLEOTIDE SEQUENCE</scope>
    <source>
        <strain evidence="3">Nanhai2018</strain>
        <tissue evidence="3">Muscle</tissue>
    </source>
</reference>
<accession>A0A9Q1BGF4</accession>
<dbReference type="AlphaFoldDB" id="A0A9Q1BGF4"/>
<keyword evidence="3" id="KW-0121">Carboxypeptidase</keyword>
<dbReference type="PANTHER" id="PTHR24543">
    <property type="entry name" value="MULTICOPPER OXIDASE-RELATED"/>
    <property type="match status" value="1"/>
</dbReference>
<evidence type="ECO:0000259" key="2">
    <source>
        <dbReference type="PROSITE" id="PS50022"/>
    </source>
</evidence>
<gene>
    <name evidence="3" type="ORF">HOLleu_34717</name>
</gene>
<keyword evidence="1" id="KW-0732">Signal</keyword>
<dbReference type="InterPro" id="IPR008979">
    <property type="entry name" value="Galactose-bd-like_sf"/>
</dbReference>
<dbReference type="Proteomes" id="UP001152320">
    <property type="component" value="Chromosome 18"/>
</dbReference>
<dbReference type="SUPFAM" id="SSF49785">
    <property type="entry name" value="Galactose-binding domain-like"/>
    <property type="match status" value="4"/>
</dbReference>
<comment type="caution">
    <text evidence="3">The sequence shown here is derived from an EMBL/GenBank/DDBJ whole genome shotgun (WGS) entry which is preliminary data.</text>
</comment>
<organism evidence="3 4">
    <name type="scientific">Holothuria leucospilota</name>
    <name type="common">Black long sea cucumber</name>
    <name type="synonym">Mertensiothuria leucospilota</name>
    <dbReference type="NCBI Taxonomy" id="206669"/>
    <lineage>
        <taxon>Eukaryota</taxon>
        <taxon>Metazoa</taxon>
        <taxon>Echinodermata</taxon>
        <taxon>Eleutherozoa</taxon>
        <taxon>Echinozoa</taxon>
        <taxon>Holothuroidea</taxon>
        <taxon>Aspidochirotacea</taxon>
        <taxon>Aspidochirotida</taxon>
        <taxon>Holothuriidae</taxon>
        <taxon>Holothuria</taxon>
    </lineage>
</organism>
<proteinExistence type="predicted"/>
<keyword evidence="3" id="KW-0645">Protease</keyword>
<keyword evidence="3" id="KW-0378">Hydrolase</keyword>
<name>A0A9Q1BGF4_HOLLE</name>
<dbReference type="CDD" id="cd00057">
    <property type="entry name" value="FA58C"/>
    <property type="match status" value="1"/>
</dbReference>
<dbReference type="InterPro" id="IPR000421">
    <property type="entry name" value="FA58C"/>
</dbReference>
<feature type="chain" id="PRO_5040172521" evidence="1">
    <location>
        <begin position="21"/>
        <end position="1052"/>
    </location>
</feature>
<dbReference type="Pfam" id="PF00754">
    <property type="entry name" value="F5_F8_type_C"/>
    <property type="match status" value="1"/>
</dbReference>